<sequence length="98" mass="10619">MLRLLTAAGIALIMAVPVNAQSTGPDSPTIDLDNPGSCQGAERAKRNSPGGDREYGGLDDELVPFVDRLRDEGTNFGTWLVDIRPYYCEIAPYGTYPD</sequence>
<evidence type="ECO:0000313" key="4">
    <source>
        <dbReference type="Proteomes" id="UP001142648"/>
    </source>
</evidence>
<comment type="caution">
    <text evidence="3">The sequence shown here is derived from an EMBL/GenBank/DDBJ whole genome shotgun (WGS) entry which is preliminary data.</text>
</comment>
<accession>A0A9X2VZN9</accession>
<reference evidence="3" key="1">
    <citation type="submission" date="2022-09" db="EMBL/GenBank/DDBJ databases">
        <title>The genome sequence of Tsuneonella sp. YG55.</title>
        <authorList>
            <person name="Liu Y."/>
        </authorList>
    </citation>
    <scope>NUCLEOTIDE SEQUENCE</scope>
    <source>
        <strain evidence="3">YG55</strain>
    </source>
</reference>
<dbReference type="Proteomes" id="UP001142648">
    <property type="component" value="Unassembled WGS sequence"/>
</dbReference>
<keyword evidence="4" id="KW-1185">Reference proteome</keyword>
<protein>
    <submittedName>
        <fullName evidence="3">Uncharacterized protein</fullName>
    </submittedName>
</protein>
<feature type="chain" id="PRO_5040782397" evidence="2">
    <location>
        <begin position="21"/>
        <end position="98"/>
    </location>
</feature>
<gene>
    <name evidence="3" type="ORF">N0B51_04975</name>
</gene>
<feature type="region of interest" description="Disordered" evidence="1">
    <location>
        <begin position="21"/>
        <end position="57"/>
    </location>
</feature>
<keyword evidence="2" id="KW-0732">Signal</keyword>
<evidence type="ECO:0000256" key="1">
    <source>
        <dbReference type="SAM" id="MobiDB-lite"/>
    </source>
</evidence>
<evidence type="ECO:0000256" key="2">
    <source>
        <dbReference type="SAM" id="SignalP"/>
    </source>
</evidence>
<feature type="signal peptide" evidence="2">
    <location>
        <begin position="1"/>
        <end position="20"/>
    </location>
</feature>
<organism evidence="3 4">
    <name type="scientific">Tsuneonella litorea</name>
    <dbReference type="NCBI Taxonomy" id="2976475"/>
    <lineage>
        <taxon>Bacteria</taxon>
        <taxon>Pseudomonadati</taxon>
        <taxon>Pseudomonadota</taxon>
        <taxon>Alphaproteobacteria</taxon>
        <taxon>Sphingomonadales</taxon>
        <taxon>Erythrobacteraceae</taxon>
        <taxon>Tsuneonella</taxon>
    </lineage>
</organism>
<proteinExistence type="predicted"/>
<dbReference type="EMBL" id="JAOAMV010000002">
    <property type="protein sequence ID" value="MCT2558327.1"/>
    <property type="molecule type" value="Genomic_DNA"/>
</dbReference>
<name>A0A9X2VZN9_9SPHN</name>
<dbReference type="AlphaFoldDB" id="A0A9X2VZN9"/>
<evidence type="ECO:0000313" key="3">
    <source>
        <dbReference type="EMBL" id="MCT2558327.1"/>
    </source>
</evidence>
<dbReference type="RefSeq" id="WP_259961137.1">
    <property type="nucleotide sequence ID" value="NZ_JAOAMV010000002.1"/>
</dbReference>